<accession>E7D1U4</accession>
<dbReference type="Pfam" id="PF07412">
    <property type="entry name" value="Geminin"/>
    <property type="match status" value="1"/>
</dbReference>
<organism evidence="2">
    <name type="scientific">Latrodectus hesperus</name>
    <name type="common">Western black widow spider</name>
    <dbReference type="NCBI Taxonomy" id="256737"/>
    <lineage>
        <taxon>Eukaryota</taxon>
        <taxon>Metazoa</taxon>
        <taxon>Ecdysozoa</taxon>
        <taxon>Arthropoda</taxon>
        <taxon>Chelicerata</taxon>
        <taxon>Arachnida</taxon>
        <taxon>Araneae</taxon>
        <taxon>Araneomorphae</taxon>
        <taxon>Entelegynae</taxon>
        <taxon>Araneoidea</taxon>
        <taxon>Theridiidae</taxon>
        <taxon>Latrodectus</taxon>
    </lineage>
</organism>
<feature type="region of interest" description="Disordered" evidence="1">
    <location>
        <begin position="42"/>
        <end position="62"/>
    </location>
</feature>
<evidence type="ECO:0008006" key="3">
    <source>
        <dbReference type="Google" id="ProtNLM"/>
    </source>
</evidence>
<dbReference type="Gene3D" id="1.20.5.1180">
    <property type="entry name" value="Geminin coiled-coil domain"/>
    <property type="match status" value="1"/>
</dbReference>
<feature type="compositionally biased region" description="Basic residues" evidence="1">
    <location>
        <begin position="99"/>
        <end position="108"/>
    </location>
</feature>
<dbReference type="SUPFAM" id="SSF111469">
    <property type="entry name" value="Geminin coiled-coil domain"/>
    <property type="match status" value="1"/>
</dbReference>
<evidence type="ECO:0000313" key="2">
    <source>
        <dbReference type="EMBL" id="ADV40338.1"/>
    </source>
</evidence>
<reference evidence="2" key="1">
    <citation type="submission" date="2010-07" db="EMBL/GenBank/DDBJ databases">
        <title>Identification of Proteins Involved in Black Widow Spider Wrapping Silk Fibers.</title>
        <authorList>
            <person name="Nguyen A."/>
            <person name="Verduzco A."/>
            <person name="Vierra C."/>
        </authorList>
    </citation>
    <scope>NUCLEOTIDE SEQUENCE</scope>
</reference>
<dbReference type="EMBL" id="HQ006048">
    <property type="protein sequence ID" value="ADV40338.1"/>
    <property type="molecule type" value="mRNA"/>
</dbReference>
<feature type="region of interest" description="Disordered" evidence="1">
    <location>
        <begin position="77"/>
        <end position="110"/>
    </location>
</feature>
<dbReference type="AlphaFoldDB" id="E7D1U4"/>
<evidence type="ECO:0000256" key="1">
    <source>
        <dbReference type="SAM" id="MobiDB-lite"/>
    </source>
</evidence>
<dbReference type="InterPro" id="IPR022786">
    <property type="entry name" value="Geminin/Multicilin"/>
</dbReference>
<feature type="compositionally biased region" description="Basic and acidic residues" evidence="1">
    <location>
        <begin position="77"/>
        <end position="98"/>
    </location>
</feature>
<sequence length="231" mass="25932">MTTRKAFQELQTSANDRTVFVGSPQRTSTIHQFQVIKNSAKPKMLKSSDKENVTVRRSKRKGTVVENKIHEEQLGKTREQSKKIAKEMSKKPVKEITKKSTKNVKSRNKKENIQSVSDINTTVLLNQSRLESFLSPSSSNTTISEETTLFEAGDITVSKSISEETNLLSSDITSQSYWKTVAEERQIALEKVLSENELLLDQVLALQTENSQIKSALSAAEKILKMEGLLD</sequence>
<protein>
    <recommendedName>
        <fullName evidence="3">Geminin</fullName>
    </recommendedName>
</protein>
<name>E7D1U4_LATHE</name>
<proteinExistence type="evidence at transcript level"/>
<dbReference type="GO" id="GO:0006275">
    <property type="term" value="P:regulation of DNA replication"/>
    <property type="evidence" value="ECO:0007669"/>
    <property type="project" value="InterPro"/>
</dbReference>